<dbReference type="PROSITE" id="PS51195">
    <property type="entry name" value="Q_MOTIF"/>
    <property type="match status" value="1"/>
</dbReference>
<evidence type="ECO:0000313" key="16">
    <source>
        <dbReference type="EMBL" id="TBO29416.1"/>
    </source>
</evidence>
<dbReference type="InterPro" id="IPR000629">
    <property type="entry name" value="RNA-helicase_DEAD-box_CS"/>
</dbReference>
<dbReference type="Pfam" id="PF00271">
    <property type="entry name" value="Helicase_C"/>
    <property type="match status" value="1"/>
</dbReference>
<comment type="catalytic activity">
    <reaction evidence="8">
        <text>ATP + H2O = ADP + phosphate + H(+)</text>
        <dbReference type="Rhea" id="RHEA:13065"/>
        <dbReference type="ChEBI" id="CHEBI:15377"/>
        <dbReference type="ChEBI" id="CHEBI:15378"/>
        <dbReference type="ChEBI" id="CHEBI:30616"/>
        <dbReference type="ChEBI" id="CHEBI:43474"/>
        <dbReference type="ChEBI" id="CHEBI:456216"/>
        <dbReference type="EC" id="3.6.4.13"/>
    </reaction>
</comment>
<feature type="compositionally biased region" description="Basic and acidic residues" evidence="12">
    <location>
        <begin position="455"/>
        <end position="465"/>
    </location>
</feature>
<evidence type="ECO:0000313" key="17">
    <source>
        <dbReference type="Proteomes" id="UP000292120"/>
    </source>
</evidence>
<feature type="short sequence motif" description="Q motif" evidence="10">
    <location>
        <begin position="27"/>
        <end position="55"/>
    </location>
</feature>
<dbReference type="EC" id="3.6.4.13" evidence="1"/>
<name>A0A4Q9H245_9BURK</name>
<proteinExistence type="inferred from homology"/>
<sequence length="517" mass="56151">MSSDTFQSPAPQEPAPAAAPETPEAPARFDTLPLDAKLLRAIEVQGYAHMTPIQAKAIPVVLAGRDVMGAAQTGTGKTAAFSIPLLQKMMKHENASMSPARHPVRAVVLAPTRELADQVANNVKAYAKQTNLRVAVVFGGMDMKPQTAELKGGVEVLIATPGRLLDHIEAKNCNLSQVEYVVLDEADRMLDIGFLPDLQRILSYLPKQRQTLLFSATFSPEIKKLAASYLQDPVLVEVARPNATASTVEQRFYSVHEDDKRALIRQVLRDREIKQSIVFVNSKLGAGRLARAFERDGLKTAALHGDKSQDERLKALAAFKAGEMDLLVATDVAARGIDIAALPAVFNYDIPFNAEDYVHRIGRTGRAGASGLAVSLVTGADARLIADIEKLTKKKLDIETFALDDRQERRFRRDRNEGSGERSDDRRGERREETDGPRGARPMRTESRPAPAPRRPSDPFFDKPYEASPDTAPAAWEAKAPATPAGGGSSMSRFIKPKRKVAFLLGGSGTGSSSAGK</sequence>
<evidence type="ECO:0000259" key="15">
    <source>
        <dbReference type="PROSITE" id="PS51195"/>
    </source>
</evidence>
<dbReference type="GO" id="GO:0005524">
    <property type="term" value="F:ATP binding"/>
    <property type="evidence" value="ECO:0007669"/>
    <property type="project" value="UniProtKB-KW"/>
</dbReference>
<evidence type="ECO:0000259" key="13">
    <source>
        <dbReference type="PROSITE" id="PS51192"/>
    </source>
</evidence>
<feature type="domain" description="DEAD-box RNA helicase Q" evidence="15">
    <location>
        <begin position="27"/>
        <end position="55"/>
    </location>
</feature>
<dbReference type="InterPro" id="IPR014014">
    <property type="entry name" value="RNA_helicase_DEAD_Q_motif"/>
</dbReference>
<keyword evidence="6 11" id="KW-0067">ATP-binding</keyword>
<feature type="region of interest" description="Disordered" evidence="12">
    <location>
        <begin position="1"/>
        <end position="27"/>
    </location>
</feature>
<keyword evidence="4 11" id="KW-0378">Hydrolase</keyword>
<dbReference type="PROSITE" id="PS51192">
    <property type="entry name" value="HELICASE_ATP_BIND_1"/>
    <property type="match status" value="1"/>
</dbReference>
<evidence type="ECO:0000256" key="8">
    <source>
        <dbReference type="ARBA" id="ARBA00047984"/>
    </source>
</evidence>
<evidence type="ECO:0000256" key="6">
    <source>
        <dbReference type="ARBA" id="ARBA00022840"/>
    </source>
</evidence>
<dbReference type="Proteomes" id="UP000292120">
    <property type="component" value="Unassembled WGS sequence"/>
</dbReference>
<evidence type="ECO:0000256" key="12">
    <source>
        <dbReference type="SAM" id="MobiDB-lite"/>
    </source>
</evidence>
<feature type="domain" description="Helicase ATP-binding" evidence="13">
    <location>
        <begin position="58"/>
        <end position="236"/>
    </location>
</feature>
<dbReference type="GO" id="GO:0005829">
    <property type="term" value="C:cytosol"/>
    <property type="evidence" value="ECO:0007669"/>
    <property type="project" value="TreeGrafter"/>
</dbReference>
<dbReference type="GO" id="GO:0042255">
    <property type="term" value="P:ribosome assembly"/>
    <property type="evidence" value="ECO:0007669"/>
    <property type="project" value="UniProtKB-ARBA"/>
</dbReference>
<evidence type="ECO:0000256" key="5">
    <source>
        <dbReference type="ARBA" id="ARBA00022806"/>
    </source>
</evidence>
<keyword evidence="2" id="KW-0963">Cytoplasm</keyword>
<accession>A0A4Q9H245</accession>
<feature type="compositionally biased region" description="Basic and acidic residues" evidence="12">
    <location>
        <begin position="414"/>
        <end position="447"/>
    </location>
</feature>
<dbReference type="PANTHER" id="PTHR47959">
    <property type="entry name" value="ATP-DEPENDENT RNA HELICASE RHLE-RELATED"/>
    <property type="match status" value="1"/>
</dbReference>
<dbReference type="InterPro" id="IPR011545">
    <property type="entry name" value="DEAD/DEAH_box_helicase_dom"/>
</dbReference>
<evidence type="ECO:0000256" key="1">
    <source>
        <dbReference type="ARBA" id="ARBA00012552"/>
    </source>
</evidence>
<dbReference type="InterPro" id="IPR044742">
    <property type="entry name" value="DEAD/DEAH_RhlB"/>
</dbReference>
<dbReference type="RefSeq" id="WP_130968711.1">
    <property type="nucleotide sequence ID" value="NZ_SIXI01000005.1"/>
</dbReference>
<evidence type="ECO:0000256" key="9">
    <source>
        <dbReference type="ARBA" id="ARBA00074363"/>
    </source>
</evidence>
<comment type="similarity">
    <text evidence="7 11">Belongs to the DEAD box helicase family.</text>
</comment>
<dbReference type="CDD" id="cd18787">
    <property type="entry name" value="SF2_C_DEAD"/>
    <property type="match status" value="1"/>
</dbReference>
<gene>
    <name evidence="16" type="ORF">EYS42_13530</name>
</gene>
<dbReference type="EMBL" id="SIXI01000005">
    <property type="protein sequence ID" value="TBO29416.1"/>
    <property type="molecule type" value="Genomic_DNA"/>
</dbReference>
<dbReference type="FunFam" id="3.40.50.300:FF:000108">
    <property type="entry name" value="ATP-dependent RNA helicase RhlE"/>
    <property type="match status" value="1"/>
</dbReference>
<keyword evidence="3 11" id="KW-0547">Nucleotide-binding</keyword>
<evidence type="ECO:0000259" key="14">
    <source>
        <dbReference type="PROSITE" id="PS51194"/>
    </source>
</evidence>
<dbReference type="PROSITE" id="PS51194">
    <property type="entry name" value="HELICASE_CTER"/>
    <property type="match status" value="1"/>
</dbReference>
<dbReference type="OrthoDB" id="8520957at2"/>
<dbReference type="Pfam" id="PF00270">
    <property type="entry name" value="DEAD"/>
    <property type="match status" value="1"/>
</dbReference>
<comment type="caution">
    <text evidence="16">The sequence shown here is derived from an EMBL/GenBank/DDBJ whole genome shotgun (WGS) entry which is preliminary data.</text>
</comment>
<feature type="compositionally biased region" description="Low complexity" evidence="12">
    <location>
        <begin position="469"/>
        <end position="484"/>
    </location>
</feature>
<feature type="domain" description="Helicase C-terminal" evidence="14">
    <location>
        <begin position="247"/>
        <end position="409"/>
    </location>
</feature>
<reference evidence="16 17" key="1">
    <citation type="submission" date="2019-02" db="EMBL/GenBank/DDBJ databases">
        <title>Aquabacterium sp. strain KMB7.</title>
        <authorList>
            <person name="Chen W.-M."/>
        </authorList>
    </citation>
    <scope>NUCLEOTIDE SEQUENCE [LARGE SCALE GENOMIC DNA]</scope>
    <source>
        <strain evidence="16 17">KMB7</strain>
    </source>
</reference>
<dbReference type="AlphaFoldDB" id="A0A4Q9H245"/>
<dbReference type="Gene3D" id="3.40.50.300">
    <property type="entry name" value="P-loop containing nucleotide triphosphate hydrolases"/>
    <property type="match status" value="2"/>
</dbReference>
<feature type="compositionally biased region" description="Low complexity" evidence="12">
    <location>
        <begin position="15"/>
        <end position="26"/>
    </location>
</feature>
<evidence type="ECO:0000256" key="4">
    <source>
        <dbReference type="ARBA" id="ARBA00022801"/>
    </source>
</evidence>
<dbReference type="GO" id="GO:0009266">
    <property type="term" value="P:response to temperature stimulus"/>
    <property type="evidence" value="ECO:0007669"/>
    <property type="project" value="UniProtKB-ARBA"/>
</dbReference>
<organism evidence="16 17">
    <name type="scientific">Aquabacterium lacunae</name>
    <dbReference type="NCBI Taxonomy" id="2528630"/>
    <lineage>
        <taxon>Bacteria</taxon>
        <taxon>Pseudomonadati</taxon>
        <taxon>Pseudomonadota</taxon>
        <taxon>Betaproteobacteria</taxon>
        <taxon>Burkholderiales</taxon>
        <taxon>Aquabacterium</taxon>
    </lineage>
</organism>
<evidence type="ECO:0000256" key="10">
    <source>
        <dbReference type="PROSITE-ProRule" id="PRU00552"/>
    </source>
</evidence>
<dbReference type="InterPro" id="IPR001650">
    <property type="entry name" value="Helicase_C-like"/>
</dbReference>
<keyword evidence="5 11" id="KW-0347">Helicase</keyword>
<dbReference type="GO" id="GO:0003724">
    <property type="term" value="F:RNA helicase activity"/>
    <property type="evidence" value="ECO:0007669"/>
    <property type="project" value="UniProtKB-EC"/>
</dbReference>
<dbReference type="GO" id="GO:0016787">
    <property type="term" value="F:hydrolase activity"/>
    <property type="evidence" value="ECO:0007669"/>
    <property type="project" value="UniProtKB-KW"/>
</dbReference>
<dbReference type="GO" id="GO:0003676">
    <property type="term" value="F:nucleic acid binding"/>
    <property type="evidence" value="ECO:0007669"/>
    <property type="project" value="InterPro"/>
</dbReference>
<dbReference type="InterPro" id="IPR050079">
    <property type="entry name" value="DEAD_box_RNA_helicase"/>
</dbReference>
<feature type="region of interest" description="Disordered" evidence="12">
    <location>
        <begin position="411"/>
        <end position="493"/>
    </location>
</feature>
<evidence type="ECO:0000256" key="3">
    <source>
        <dbReference type="ARBA" id="ARBA00022741"/>
    </source>
</evidence>
<evidence type="ECO:0000256" key="11">
    <source>
        <dbReference type="RuleBase" id="RU000492"/>
    </source>
</evidence>
<dbReference type="SMART" id="SM00490">
    <property type="entry name" value="HELICc"/>
    <property type="match status" value="1"/>
</dbReference>
<dbReference type="InterPro" id="IPR014001">
    <property type="entry name" value="Helicase_ATP-bd"/>
</dbReference>
<dbReference type="InterPro" id="IPR027417">
    <property type="entry name" value="P-loop_NTPase"/>
</dbReference>
<evidence type="ECO:0000256" key="7">
    <source>
        <dbReference type="ARBA" id="ARBA00038437"/>
    </source>
</evidence>
<dbReference type="PROSITE" id="PS00039">
    <property type="entry name" value="DEAD_ATP_HELICASE"/>
    <property type="match status" value="1"/>
</dbReference>
<dbReference type="CDD" id="cd00268">
    <property type="entry name" value="DEADc"/>
    <property type="match status" value="1"/>
</dbReference>
<evidence type="ECO:0000256" key="2">
    <source>
        <dbReference type="ARBA" id="ARBA00022490"/>
    </source>
</evidence>
<keyword evidence="17" id="KW-1185">Reference proteome</keyword>
<protein>
    <recommendedName>
        <fullName evidence="9">DEAD-box ATP-dependent RNA helicase RhpA</fullName>
        <ecNumber evidence="1">3.6.4.13</ecNumber>
    </recommendedName>
</protein>
<dbReference type="SUPFAM" id="SSF52540">
    <property type="entry name" value="P-loop containing nucleoside triphosphate hydrolases"/>
    <property type="match status" value="1"/>
</dbReference>
<dbReference type="PANTHER" id="PTHR47959:SF13">
    <property type="entry name" value="ATP-DEPENDENT RNA HELICASE RHLE"/>
    <property type="match status" value="1"/>
</dbReference>
<dbReference type="SMART" id="SM00487">
    <property type="entry name" value="DEXDc"/>
    <property type="match status" value="1"/>
</dbReference>